<dbReference type="EMBL" id="AEMG01000009">
    <property type="protein sequence ID" value="EFW92136.1"/>
    <property type="molecule type" value="Genomic_DNA"/>
</dbReference>
<keyword evidence="2" id="KW-0804">Transcription</keyword>
<sequence length="226" mass="24593">MTYGMKYLRLVLDPGETPVHPVYGILTGAEYVEDARALHGNPSDLPEDIVTLLLYVRGDVERFTAALDEISEVLTYDVTSISDEEFYCYVHNETTAVDGALFSAFSRESIVQLSPVKYHDDGRATFAVGGSAAALQDAMGDVPKGVDLDVELVGDGATGHESVVRSLSERQREAARIAVELGYYDVPRRASHEDVADAMGCAPSTAAEHLRKAESRVFGEVFSRTE</sequence>
<protein>
    <submittedName>
        <fullName evidence="5">Bacterio-opsin activator HTH domain protein</fullName>
    </submittedName>
</protein>
<evidence type="ECO:0000256" key="2">
    <source>
        <dbReference type="ARBA" id="ARBA00023163"/>
    </source>
</evidence>
<feature type="domain" description="HVO-0513-like N-terminal" evidence="4">
    <location>
        <begin position="20"/>
        <end position="155"/>
    </location>
</feature>
<dbReference type="Pfam" id="PF04967">
    <property type="entry name" value="HTH_10"/>
    <property type="match status" value="1"/>
</dbReference>
<dbReference type="PANTHER" id="PTHR34236">
    <property type="entry name" value="DIMETHYL SULFOXIDE REDUCTASE TRANSCRIPTIONAL ACTIVATOR"/>
    <property type="match status" value="1"/>
</dbReference>
<name>E7QU57_HALPU</name>
<dbReference type="PANTHER" id="PTHR34236:SF1">
    <property type="entry name" value="DIMETHYL SULFOXIDE REDUCTASE TRANSCRIPTIONAL ACTIVATOR"/>
    <property type="match status" value="1"/>
</dbReference>
<evidence type="ECO:0000313" key="5">
    <source>
        <dbReference type="EMBL" id="EFW92136.1"/>
    </source>
</evidence>
<keyword evidence="1" id="KW-0805">Transcription regulation</keyword>
<dbReference type="InterPro" id="IPR007050">
    <property type="entry name" value="HTH_bacterioopsin"/>
</dbReference>
<dbReference type="InterPro" id="IPR056493">
    <property type="entry name" value="HVO_0513_N"/>
</dbReference>
<accession>E7QU57</accession>
<feature type="domain" description="HTH bat-type" evidence="3">
    <location>
        <begin position="167"/>
        <end position="218"/>
    </location>
</feature>
<dbReference type="Pfam" id="PF24278">
    <property type="entry name" value="HVO_0513_N"/>
    <property type="match status" value="1"/>
</dbReference>
<evidence type="ECO:0000256" key="1">
    <source>
        <dbReference type="ARBA" id="ARBA00023015"/>
    </source>
</evidence>
<gene>
    <name evidence="5" type="ORF">ZOD2009_11685</name>
</gene>
<comment type="caution">
    <text evidence="5">The sequence shown here is derived from an EMBL/GenBank/DDBJ whole genome shotgun (WGS) entry which is preliminary data.</text>
</comment>
<evidence type="ECO:0000259" key="3">
    <source>
        <dbReference type="Pfam" id="PF04967"/>
    </source>
</evidence>
<proteinExistence type="predicted"/>
<evidence type="ECO:0000259" key="4">
    <source>
        <dbReference type="Pfam" id="PF24278"/>
    </source>
</evidence>
<organism evidence="5 6">
    <name type="scientific">Haladaptatus paucihalophilus DX253</name>
    <dbReference type="NCBI Taxonomy" id="797209"/>
    <lineage>
        <taxon>Archaea</taxon>
        <taxon>Methanobacteriati</taxon>
        <taxon>Methanobacteriota</taxon>
        <taxon>Stenosarchaea group</taxon>
        <taxon>Halobacteria</taxon>
        <taxon>Halobacteriales</taxon>
        <taxon>Haladaptataceae</taxon>
        <taxon>Haladaptatus</taxon>
    </lineage>
</organism>
<dbReference type="PATRIC" id="fig|797209.4.peg.2301"/>
<dbReference type="Proteomes" id="UP000003751">
    <property type="component" value="Unassembled WGS sequence"/>
</dbReference>
<dbReference type="AlphaFoldDB" id="E7QU57"/>
<reference evidence="5 6" key="1">
    <citation type="journal article" date="2014" name="ISME J.">
        <title>Trehalose/2-sulfotrehalose biosynthesis and glycine-betaine uptake are widely spread mechanisms for osmoadaptation in the Halobacteriales.</title>
        <authorList>
            <person name="Youssef N.H."/>
            <person name="Savage-Ashlock K.N."/>
            <person name="McCully A.L."/>
            <person name="Luedtke B."/>
            <person name="Shaw E.I."/>
            <person name="Hoff W.D."/>
            <person name="Elshahed M.S."/>
        </authorList>
    </citation>
    <scope>NUCLEOTIDE SEQUENCE [LARGE SCALE GENOMIC DNA]</scope>
    <source>
        <strain evidence="5 6">DX253</strain>
    </source>
</reference>
<dbReference type="STRING" id="797209.GCA_000376445_02455"/>
<dbReference type="eggNOG" id="arCOG02274">
    <property type="taxonomic scope" value="Archaea"/>
</dbReference>
<evidence type="ECO:0000313" key="6">
    <source>
        <dbReference type="Proteomes" id="UP000003751"/>
    </source>
</evidence>